<dbReference type="Proteomes" id="UP000017119">
    <property type="component" value="Chromosome"/>
</dbReference>
<accession>U5NCX4</accession>
<dbReference type="HOGENOM" id="CLU_055322_4_1_14"/>
<dbReference type="PANTHER" id="PTHR30543">
    <property type="entry name" value="CHROMATE REDUCTASE"/>
    <property type="match status" value="1"/>
</dbReference>
<keyword evidence="3" id="KW-1185">Reference proteome</keyword>
<dbReference type="OrthoDB" id="9806724at2"/>
<dbReference type="GO" id="GO:0005829">
    <property type="term" value="C:cytosol"/>
    <property type="evidence" value="ECO:0007669"/>
    <property type="project" value="TreeGrafter"/>
</dbReference>
<dbReference type="KEGG" id="mpv:PRV_02260"/>
<dbReference type="PATRIC" id="fig|1403316.3.peg.421"/>
<dbReference type="Pfam" id="PF03358">
    <property type="entry name" value="FMN_red"/>
    <property type="match status" value="1"/>
</dbReference>
<dbReference type="InterPro" id="IPR050712">
    <property type="entry name" value="NAD(P)H-dep_reductase"/>
</dbReference>
<dbReference type="GO" id="GO:0010181">
    <property type="term" value="F:FMN binding"/>
    <property type="evidence" value="ECO:0007669"/>
    <property type="project" value="TreeGrafter"/>
</dbReference>
<protein>
    <recommendedName>
        <fullName evidence="1">NADPH-dependent FMN reductase-like domain-containing protein</fullName>
    </recommendedName>
</protein>
<dbReference type="InterPro" id="IPR005025">
    <property type="entry name" value="FMN_Rdtase-like_dom"/>
</dbReference>
<dbReference type="AlphaFoldDB" id="U5NCX4"/>
<dbReference type="PANTHER" id="PTHR30543:SF21">
    <property type="entry name" value="NAD(P)H-DEPENDENT FMN REDUCTASE LOT6"/>
    <property type="match status" value="1"/>
</dbReference>
<gene>
    <name evidence="2" type="ORF">PRV_02260</name>
</gene>
<name>U5NCX4_9MOLU</name>
<reference evidence="2 3" key="1">
    <citation type="journal article" date="2013" name="Genome Announc.">
        <title>Genome Sequence of Mycoplasma parvum (Formerly Eperythrozoon parvum), a Diminutive Hemoplasma of the Pig.</title>
        <authorList>
            <person name="do Nascimento N.C."/>
            <person name="Dos Santos A.P."/>
            <person name="Chu Y."/>
            <person name="Guimaraes A.M."/>
            <person name="Pagliaro A."/>
            <person name="Messick J.B."/>
        </authorList>
    </citation>
    <scope>NUCLEOTIDE SEQUENCE [LARGE SCALE GENOMIC DNA]</scope>
    <source>
        <strain evidence="2 3">Indiana</strain>
    </source>
</reference>
<proteinExistence type="predicted"/>
<sequence length="162" mass="18968">MTFTKALIICGSNSKESKSFEIAQTLSKELSLWTIYLNSYDSNVPLLNNHLINEKKIPPSISFLSEKILEHNILLFVFPQYNYNFSGFFKNILDWCSLHTKKLFYKKRVILIGVSSTNIGEEEFKKIVSWTFYSLGAEDIHFFNKTPNINLMEFIKEMKKYV</sequence>
<dbReference type="SUPFAM" id="SSF52218">
    <property type="entry name" value="Flavoproteins"/>
    <property type="match status" value="1"/>
</dbReference>
<dbReference type="STRING" id="1403316.PRV_02260"/>
<dbReference type="InterPro" id="IPR029039">
    <property type="entry name" value="Flavoprotein-like_sf"/>
</dbReference>
<dbReference type="GO" id="GO:0016491">
    <property type="term" value="F:oxidoreductase activity"/>
    <property type="evidence" value="ECO:0007669"/>
    <property type="project" value="InterPro"/>
</dbReference>
<dbReference type="EMBL" id="CP006771">
    <property type="protein sequence ID" value="AGX89190.1"/>
    <property type="molecule type" value="Genomic_DNA"/>
</dbReference>
<dbReference type="RefSeq" id="WP_022770151.1">
    <property type="nucleotide sequence ID" value="NC_022575.1"/>
</dbReference>
<dbReference type="Gene3D" id="3.40.50.360">
    <property type="match status" value="1"/>
</dbReference>
<evidence type="ECO:0000313" key="2">
    <source>
        <dbReference type="EMBL" id="AGX89190.1"/>
    </source>
</evidence>
<evidence type="ECO:0000259" key="1">
    <source>
        <dbReference type="Pfam" id="PF03358"/>
    </source>
</evidence>
<organism evidence="2 3">
    <name type="scientific">Mycoplasma parvum str. Indiana</name>
    <dbReference type="NCBI Taxonomy" id="1403316"/>
    <lineage>
        <taxon>Bacteria</taxon>
        <taxon>Bacillati</taxon>
        <taxon>Mycoplasmatota</taxon>
        <taxon>Mollicutes</taxon>
        <taxon>Mycoplasmataceae</taxon>
        <taxon>Mycoplasma</taxon>
    </lineage>
</organism>
<feature type="domain" description="NADPH-dependent FMN reductase-like" evidence="1">
    <location>
        <begin position="5"/>
        <end position="120"/>
    </location>
</feature>
<evidence type="ECO:0000313" key="3">
    <source>
        <dbReference type="Proteomes" id="UP000017119"/>
    </source>
</evidence>